<feature type="domain" description="WxL Interacting Protein host binding" evidence="4">
    <location>
        <begin position="160"/>
        <end position="316"/>
    </location>
</feature>
<gene>
    <name evidence="5" type="ORF">CBF30_04955</name>
</gene>
<dbReference type="EMBL" id="NGJZ01000001">
    <property type="protein sequence ID" value="RSU08582.1"/>
    <property type="molecule type" value="Genomic_DNA"/>
</dbReference>
<dbReference type="Pfam" id="PF11797">
    <property type="entry name" value="WxLIP_HBD"/>
    <property type="match status" value="1"/>
</dbReference>
<feature type="signal peptide" evidence="2">
    <location>
        <begin position="1"/>
        <end position="23"/>
    </location>
</feature>
<dbReference type="Pfam" id="PF06030">
    <property type="entry name" value="WxLIP_PGBD"/>
    <property type="match status" value="1"/>
</dbReference>
<keyword evidence="2" id="KW-0732">Signal</keyword>
<keyword evidence="1" id="KW-1133">Transmembrane helix</keyword>
<evidence type="ECO:0000259" key="4">
    <source>
        <dbReference type="Pfam" id="PF11797"/>
    </source>
</evidence>
<dbReference type="Proteomes" id="UP000288669">
    <property type="component" value="Unassembled WGS sequence"/>
</dbReference>
<evidence type="ECO:0000313" key="5">
    <source>
        <dbReference type="EMBL" id="RSU08582.1"/>
    </source>
</evidence>
<evidence type="ECO:0000256" key="1">
    <source>
        <dbReference type="SAM" id="Phobius"/>
    </source>
</evidence>
<accession>A0A430AKE1</accession>
<dbReference type="OrthoDB" id="2148359at2"/>
<protein>
    <submittedName>
        <fullName evidence="5">Cell surface protein</fullName>
    </submittedName>
</protein>
<dbReference type="RefSeq" id="WP_126823309.1">
    <property type="nucleotide sequence ID" value="NZ_JBHLWU010000001.1"/>
</dbReference>
<keyword evidence="6" id="KW-1185">Reference proteome</keyword>
<sequence length="357" mass="39815">MKKIVFLISAIALFIGIGYQASASEFNFAVTPNIPDNQVDKTKTYFDLKLNQNTEQDLTMELRNDTENEVTIELSVNSATTNMNGVVEYGSNKIKQDKSLKYNLKDLVTIQSEVKIPAKSKQSVPLRVKMPNEKISGVLAGGITLKEKKEEENKKSAASSGMAIKNEYSYVVALLMRQSTAAIKPNLLLQNVAAGQNNARNVIQANLQNPEPTYLNQLKVQAEITKKGSSKVLFHSEKSGMQMAPNSNFDYPIALNGAKLAGGNYHIKIVAYGGKNENGSFTSGKDENGLGIKYTYKWTLEKDFTIKDDVAKKLNQKDVSIKQDNTWLYLLIALLIVLVVIFLVIWKRKKQKHDEKE</sequence>
<keyword evidence="1" id="KW-0472">Membrane</keyword>
<name>A0A430AKE1_9ENTE</name>
<evidence type="ECO:0000256" key="2">
    <source>
        <dbReference type="SAM" id="SignalP"/>
    </source>
</evidence>
<dbReference type="AlphaFoldDB" id="A0A430AKE1"/>
<evidence type="ECO:0000259" key="3">
    <source>
        <dbReference type="Pfam" id="PF06030"/>
    </source>
</evidence>
<dbReference type="InterPro" id="IPR021759">
    <property type="entry name" value="WxLIP_HBD"/>
</dbReference>
<proteinExistence type="predicted"/>
<comment type="caution">
    <text evidence="5">The sequence shown here is derived from an EMBL/GenBank/DDBJ whole genome shotgun (WGS) entry which is preliminary data.</text>
</comment>
<dbReference type="InterPro" id="IPR010317">
    <property type="entry name" value="WxLIP_PGBD"/>
</dbReference>
<feature type="domain" description="WxL Interacting Protein peptidoglycan binding" evidence="3">
    <location>
        <begin position="28"/>
        <end position="147"/>
    </location>
</feature>
<organism evidence="5 6">
    <name type="scientific">Vagococcus entomophilus</name>
    <dbReference type="NCBI Taxonomy" id="1160095"/>
    <lineage>
        <taxon>Bacteria</taxon>
        <taxon>Bacillati</taxon>
        <taxon>Bacillota</taxon>
        <taxon>Bacilli</taxon>
        <taxon>Lactobacillales</taxon>
        <taxon>Enterococcaceae</taxon>
        <taxon>Vagococcus</taxon>
    </lineage>
</organism>
<keyword evidence="1" id="KW-0812">Transmembrane</keyword>
<reference evidence="5 6" key="1">
    <citation type="submission" date="2017-05" db="EMBL/GenBank/DDBJ databases">
        <title>Vagococcus spp. assemblies.</title>
        <authorList>
            <person name="Gulvik C.A."/>
        </authorList>
    </citation>
    <scope>NUCLEOTIDE SEQUENCE [LARGE SCALE GENOMIC DNA]</scope>
    <source>
        <strain evidence="5 6">DSM 24756</strain>
    </source>
</reference>
<feature type="chain" id="PRO_5019171528" evidence="2">
    <location>
        <begin position="24"/>
        <end position="357"/>
    </location>
</feature>
<evidence type="ECO:0000313" key="6">
    <source>
        <dbReference type="Proteomes" id="UP000288669"/>
    </source>
</evidence>
<feature type="transmembrane region" description="Helical" evidence="1">
    <location>
        <begin position="327"/>
        <end position="346"/>
    </location>
</feature>